<protein>
    <submittedName>
        <fullName evidence="1">Uncharacterized protein</fullName>
    </submittedName>
</protein>
<dbReference type="Proteomes" id="UP000735302">
    <property type="component" value="Unassembled WGS sequence"/>
</dbReference>
<name>A0AAV4AKF9_9GAST</name>
<keyword evidence="2" id="KW-1185">Reference proteome</keyword>
<sequence>MFLVGPDDLHNLAPVASRSDHYIHDSEVTTCYSNNLCPVHCPVPKHKMELKDTRDQLRLLTKILLVERKRDQRGKKIDSARIIQGLRLPEASDPDTNGPLHDINSTKCSLTGIKDYRKSHYQYRNASSPHWDMYLKCYASRMSHPITFHWRQYRNASSPHWDMYLKRYASRMSHPITFHWRQYRNASNPHWDIYLKRYASRMSHPITFHWRQYRNASSPHWDMYLKRYASRMSHPITFRWRQ</sequence>
<organism evidence="1 2">
    <name type="scientific">Plakobranchus ocellatus</name>
    <dbReference type="NCBI Taxonomy" id="259542"/>
    <lineage>
        <taxon>Eukaryota</taxon>
        <taxon>Metazoa</taxon>
        <taxon>Spiralia</taxon>
        <taxon>Lophotrochozoa</taxon>
        <taxon>Mollusca</taxon>
        <taxon>Gastropoda</taxon>
        <taxon>Heterobranchia</taxon>
        <taxon>Euthyneura</taxon>
        <taxon>Panpulmonata</taxon>
        <taxon>Sacoglossa</taxon>
        <taxon>Placobranchoidea</taxon>
        <taxon>Plakobranchidae</taxon>
        <taxon>Plakobranchus</taxon>
    </lineage>
</organism>
<dbReference type="EMBL" id="BLXT01003815">
    <property type="protein sequence ID" value="GFO06879.1"/>
    <property type="molecule type" value="Genomic_DNA"/>
</dbReference>
<evidence type="ECO:0000313" key="2">
    <source>
        <dbReference type="Proteomes" id="UP000735302"/>
    </source>
</evidence>
<dbReference type="AlphaFoldDB" id="A0AAV4AKF9"/>
<evidence type="ECO:0000313" key="1">
    <source>
        <dbReference type="EMBL" id="GFO06879.1"/>
    </source>
</evidence>
<reference evidence="1 2" key="1">
    <citation type="journal article" date="2021" name="Elife">
        <title>Chloroplast acquisition without the gene transfer in kleptoplastic sea slugs, Plakobranchus ocellatus.</title>
        <authorList>
            <person name="Maeda T."/>
            <person name="Takahashi S."/>
            <person name="Yoshida T."/>
            <person name="Shimamura S."/>
            <person name="Takaki Y."/>
            <person name="Nagai Y."/>
            <person name="Toyoda A."/>
            <person name="Suzuki Y."/>
            <person name="Arimoto A."/>
            <person name="Ishii H."/>
            <person name="Satoh N."/>
            <person name="Nishiyama T."/>
            <person name="Hasebe M."/>
            <person name="Maruyama T."/>
            <person name="Minagawa J."/>
            <person name="Obokata J."/>
            <person name="Shigenobu S."/>
        </authorList>
    </citation>
    <scope>NUCLEOTIDE SEQUENCE [LARGE SCALE GENOMIC DNA]</scope>
</reference>
<accession>A0AAV4AKF9</accession>
<gene>
    <name evidence="1" type="ORF">PoB_003338400</name>
</gene>
<comment type="caution">
    <text evidence="1">The sequence shown here is derived from an EMBL/GenBank/DDBJ whole genome shotgun (WGS) entry which is preliminary data.</text>
</comment>
<proteinExistence type="predicted"/>